<dbReference type="EMBL" id="BAAAJX010000002">
    <property type="protein sequence ID" value="GAA1492061.1"/>
    <property type="molecule type" value="Genomic_DNA"/>
</dbReference>
<keyword evidence="2" id="KW-1133">Transmembrane helix</keyword>
<organism evidence="3 4">
    <name type="scientific">Curtobacterium herbarum</name>
    <dbReference type="NCBI Taxonomy" id="150122"/>
    <lineage>
        <taxon>Bacteria</taxon>
        <taxon>Bacillati</taxon>
        <taxon>Actinomycetota</taxon>
        <taxon>Actinomycetes</taxon>
        <taxon>Micrococcales</taxon>
        <taxon>Microbacteriaceae</taxon>
        <taxon>Curtobacterium</taxon>
    </lineage>
</organism>
<keyword evidence="2" id="KW-0472">Membrane</keyword>
<keyword evidence="4" id="KW-1185">Reference proteome</keyword>
<dbReference type="Proteomes" id="UP001501742">
    <property type="component" value="Unassembled WGS sequence"/>
</dbReference>
<feature type="transmembrane region" description="Helical" evidence="2">
    <location>
        <begin position="170"/>
        <end position="194"/>
    </location>
</feature>
<feature type="compositionally biased region" description="Basic and acidic residues" evidence="1">
    <location>
        <begin position="100"/>
        <end position="111"/>
    </location>
</feature>
<evidence type="ECO:0000256" key="2">
    <source>
        <dbReference type="SAM" id="Phobius"/>
    </source>
</evidence>
<feature type="compositionally biased region" description="Low complexity" evidence="1">
    <location>
        <begin position="70"/>
        <end position="79"/>
    </location>
</feature>
<protein>
    <submittedName>
        <fullName evidence="3">Uncharacterized protein</fullName>
    </submittedName>
</protein>
<dbReference type="InterPro" id="IPR046231">
    <property type="entry name" value="DUF6264"/>
</dbReference>
<feature type="transmembrane region" description="Helical" evidence="2">
    <location>
        <begin position="247"/>
        <end position="270"/>
    </location>
</feature>
<reference evidence="3 4" key="1">
    <citation type="journal article" date="2019" name="Int. J. Syst. Evol. Microbiol.">
        <title>The Global Catalogue of Microorganisms (GCM) 10K type strain sequencing project: providing services to taxonomists for standard genome sequencing and annotation.</title>
        <authorList>
            <consortium name="The Broad Institute Genomics Platform"/>
            <consortium name="The Broad Institute Genome Sequencing Center for Infectious Disease"/>
            <person name="Wu L."/>
            <person name="Ma J."/>
        </authorList>
    </citation>
    <scope>NUCLEOTIDE SEQUENCE [LARGE SCALE GENOMIC DNA]</scope>
    <source>
        <strain evidence="3 4">JCM 12140</strain>
    </source>
</reference>
<accession>A0ABN1Z910</accession>
<name>A0ABN1Z910_9MICO</name>
<comment type="caution">
    <text evidence="3">The sequence shown here is derived from an EMBL/GenBank/DDBJ whole genome shotgun (WGS) entry which is preliminary data.</text>
</comment>
<feature type="compositionally biased region" description="Gly residues" evidence="1">
    <location>
        <begin position="40"/>
        <end position="69"/>
    </location>
</feature>
<dbReference type="RefSeq" id="WP_204609072.1">
    <property type="nucleotide sequence ID" value="NZ_BAAAJX010000002.1"/>
</dbReference>
<evidence type="ECO:0000256" key="1">
    <source>
        <dbReference type="SAM" id="MobiDB-lite"/>
    </source>
</evidence>
<gene>
    <name evidence="3" type="ORF">GCM10009627_04070</name>
</gene>
<sequence>MTAPDPQTDGWTGVPPRATTAVDGREARITSDGSVDSAGGDAGSGAGPSGAGPAGTGPVGAGPSGGDGTGVRATGVVGRPAPQYGEYAPEGWVNPVLAEQERQEQRDREHTAASAAASAVRSNGTAERTNRTTARTNRTAERTPQGERGGAPTPRDGAAGRRLGASPVDVLLTFVLLAMGLVSVVQSLSIGSVASTVRQTLETNYTELQDPGTLNGAAMISAVGMLVVFALVLWWSVVRLRAGKRTFWVPLLGGAVATVFSSVVFVIVVFQDDGFVAAMMRQASGG</sequence>
<dbReference type="Pfam" id="PF19779">
    <property type="entry name" value="DUF6264"/>
    <property type="match status" value="1"/>
</dbReference>
<feature type="compositionally biased region" description="Low complexity" evidence="1">
    <location>
        <begin position="30"/>
        <end position="39"/>
    </location>
</feature>
<evidence type="ECO:0000313" key="4">
    <source>
        <dbReference type="Proteomes" id="UP001501742"/>
    </source>
</evidence>
<keyword evidence="2" id="KW-0812">Transmembrane</keyword>
<feature type="region of interest" description="Disordered" evidence="1">
    <location>
        <begin position="100"/>
        <end position="162"/>
    </location>
</feature>
<feature type="region of interest" description="Disordered" evidence="1">
    <location>
        <begin position="1"/>
        <end position="88"/>
    </location>
</feature>
<feature type="compositionally biased region" description="Low complexity" evidence="1">
    <location>
        <begin position="112"/>
        <end position="137"/>
    </location>
</feature>
<proteinExistence type="predicted"/>
<feature type="transmembrane region" description="Helical" evidence="2">
    <location>
        <begin position="214"/>
        <end position="235"/>
    </location>
</feature>
<evidence type="ECO:0000313" key="3">
    <source>
        <dbReference type="EMBL" id="GAA1492061.1"/>
    </source>
</evidence>